<comment type="subcellular location">
    <subcellularLocation>
        <location evidence="1">Cell membrane</location>
        <topology evidence="1">Multi-pass membrane protein</topology>
    </subcellularLocation>
</comment>
<dbReference type="InterPro" id="IPR020846">
    <property type="entry name" value="MFS_dom"/>
</dbReference>
<dbReference type="AlphaFoldDB" id="A0A5N8VMJ2"/>
<comment type="caution">
    <text evidence="8">The sequence shown here is derived from an EMBL/GenBank/DDBJ whole genome shotgun (WGS) entry which is preliminary data.</text>
</comment>
<evidence type="ECO:0000256" key="5">
    <source>
        <dbReference type="ARBA" id="ARBA00023136"/>
    </source>
</evidence>
<reference evidence="8 9" key="1">
    <citation type="submission" date="2019-07" db="EMBL/GenBank/DDBJ databases">
        <title>New species of Amycolatopsis and Streptomyces.</title>
        <authorList>
            <person name="Duangmal K."/>
            <person name="Teo W.F.A."/>
            <person name="Lipun K."/>
        </authorList>
    </citation>
    <scope>NUCLEOTIDE SEQUENCE [LARGE SCALE GENOMIC DNA]</scope>
    <source>
        <strain evidence="8 9">NBRC 109810</strain>
    </source>
</reference>
<dbReference type="PROSITE" id="PS50850">
    <property type="entry name" value="MFS"/>
    <property type="match status" value="1"/>
</dbReference>
<dbReference type="PANTHER" id="PTHR23513:SF6">
    <property type="entry name" value="MAJOR FACILITATOR SUPERFAMILY ASSOCIATED DOMAIN-CONTAINING PROTEIN"/>
    <property type="match status" value="1"/>
</dbReference>
<protein>
    <submittedName>
        <fullName evidence="8">MFS transporter</fullName>
    </submittedName>
</protein>
<organism evidence="8 9">
    <name type="scientific">Streptomyces adustus</name>
    <dbReference type="NCBI Taxonomy" id="1609272"/>
    <lineage>
        <taxon>Bacteria</taxon>
        <taxon>Bacillati</taxon>
        <taxon>Actinomycetota</taxon>
        <taxon>Actinomycetes</taxon>
        <taxon>Kitasatosporales</taxon>
        <taxon>Streptomycetaceae</taxon>
        <taxon>Streptomyces</taxon>
    </lineage>
</organism>
<feature type="transmembrane region" description="Helical" evidence="6">
    <location>
        <begin position="346"/>
        <end position="368"/>
    </location>
</feature>
<keyword evidence="9" id="KW-1185">Reference proteome</keyword>
<feature type="transmembrane region" description="Helical" evidence="6">
    <location>
        <begin position="310"/>
        <end position="334"/>
    </location>
</feature>
<evidence type="ECO:0000256" key="6">
    <source>
        <dbReference type="SAM" id="Phobius"/>
    </source>
</evidence>
<name>A0A5N8VMJ2_9ACTN</name>
<keyword evidence="5 6" id="KW-0472">Membrane</keyword>
<feature type="transmembrane region" description="Helical" evidence="6">
    <location>
        <begin position="255"/>
        <end position="274"/>
    </location>
</feature>
<evidence type="ECO:0000256" key="3">
    <source>
        <dbReference type="ARBA" id="ARBA00022692"/>
    </source>
</evidence>
<evidence type="ECO:0000256" key="4">
    <source>
        <dbReference type="ARBA" id="ARBA00022989"/>
    </source>
</evidence>
<evidence type="ECO:0000256" key="2">
    <source>
        <dbReference type="ARBA" id="ARBA00022475"/>
    </source>
</evidence>
<keyword evidence="4 6" id="KW-1133">Transmembrane helix</keyword>
<evidence type="ECO:0000313" key="8">
    <source>
        <dbReference type="EMBL" id="MPY36481.1"/>
    </source>
</evidence>
<dbReference type="InterPro" id="IPR036259">
    <property type="entry name" value="MFS_trans_sf"/>
</dbReference>
<dbReference type="Proteomes" id="UP000325849">
    <property type="component" value="Unassembled WGS sequence"/>
</dbReference>
<dbReference type="InterPro" id="IPR011701">
    <property type="entry name" value="MFS"/>
</dbReference>
<feature type="transmembrane region" description="Helical" evidence="6">
    <location>
        <begin position="374"/>
        <end position="395"/>
    </location>
</feature>
<dbReference type="PANTHER" id="PTHR23513">
    <property type="entry name" value="INTEGRAL MEMBRANE EFFLUX PROTEIN-RELATED"/>
    <property type="match status" value="1"/>
</dbReference>
<dbReference type="CDD" id="cd06173">
    <property type="entry name" value="MFS_MefA_like"/>
    <property type="match status" value="1"/>
</dbReference>
<dbReference type="Pfam" id="PF07690">
    <property type="entry name" value="MFS_1"/>
    <property type="match status" value="1"/>
</dbReference>
<dbReference type="SUPFAM" id="SSF103473">
    <property type="entry name" value="MFS general substrate transporter"/>
    <property type="match status" value="1"/>
</dbReference>
<evidence type="ECO:0000256" key="1">
    <source>
        <dbReference type="ARBA" id="ARBA00004651"/>
    </source>
</evidence>
<dbReference type="EMBL" id="VJZD01000225">
    <property type="protein sequence ID" value="MPY36481.1"/>
    <property type="molecule type" value="Genomic_DNA"/>
</dbReference>
<dbReference type="RefSeq" id="WP_152894133.1">
    <property type="nucleotide sequence ID" value="NZ_VJZD01000225.1"/>
</dbReference>
<dbReference type="OrthoDB" id="9793136at2"/>
<dbReference type="Gene3D" id="1.20.1250.20">
    <property type="entry name" value="MFS general substrate transporter like domains"/>
    <property type="match status" value="1"/>
</dbReference>
<dbReference type="GO" id="GO:0005886">
    <property type="term" value="C:plasma membrane"/>
    <property type="evidence" value="ECO:0007669"/>
    <property type="project" value="UniProtKB-SubCell"/>
</dbReference>
<evidence type="ECO:0000259" key="7">
    <source>
        <dbReference type="PROSITE" id="PS50850"/>
    </source>
</evidence>
<feature type="transmembrane region" description="Helical" evidence="6">
    <location>
        <begin position="93"/>
        <end position="111"/>
    </location>
</feature>
<feature type="transmembrane region" description="Helical" evidence="6">
    <location>
        <begin position="223"/>
        <end position="243"/>
    </location>
</feature>
<keyword evidence="2" id="KW-1003">Cell membrane</keyword>
<gene>
    <name evidence="8" type="ORF">FNH09_36235</name>
</gene>
<keyword evidence="3 6" id="KW-0812">Transmembrane</keyword>
<proteinExistence type="predicted"/>
<evidence type="ECO:0000313" key="9">
    <source>
        <dbReference type="Proteomes" id="UP000325849"/>
    </source>
</evidence>
<feature type="domain" description="Major facilitator superfamily (MFS) profile" evidence="7">
    <location>
        <begin position="221"/>
        <end position="417"/>
    </location>
</feature>
<dbReference type="GO" id="GO:0022857">
    <property type="term" value="F:transmembrane transporter activity"/>
    <property type="evidence" value="ECO:0007669"/>
    <property type="project" value="InterPro"/>
</dbReference>
<accession>A0A5N8VMJ2</accession>
<sequence length="417" mass="42038">MNRRVPLLTLVAVSALSSLGTAATLLAVPWFVLESTGSGISTGLVASAETVGLLCSAVLAGPVVDRLPARTTGVAADLLTALAIGLVPALHHTIGMSLPVLAVLALLAGAARGPSDTAKQVLVISAMRRAGTPVERGTSAMEGARRVGTMAGAPLAGLLVASVGPVPTLCADAAALLLCAILVRALVPADPRAPGGSHAPDASYGSRLRAGFTSLREDRLMRAVVAVLLVTNALDSGLNAVLYPAYGTRVLHSSSLFGAMMTAIGLGALAGTALHGWLGHRLPRRTVFAGCFVLLGALRCALLAHQASTAVLLAGLVVSGIGSGVVNPLMMSVAYERVPQDVRGRVFGLVVACALAATPLGSLAAGALLDRLDLTAALVLFGGVYLAIALAPLAFPVWRELDGPRPSAGARTAEARG</sequence>